<dbReference type="InterPro" id="IPR027383">
    <property type="entry name" value="Znf_put"/>
</dbReference>
<dbReference type="Proteomes" id="UP000184346">
    <property type="component" value="Unassembled WGS sequence"/>
</dbReference>
<keyword evidence="2" id="KW-0863">Zinc-finger</keyword>
<name>A0A1M4ZW66_9GAMM</name>
<keyword evidence="3" id="KW-1185">Reference proteome</keyword>
<proteinExistence type="predicted"/>
<accession>A0A1M4ZW66</accession>
<protein>
    <submittedName>
        <fullName evidence="2">Putative zinc-finger</fullName>
    </submittedName>
</protein>
<keyword evidence="2" id="KW-0479">Metal-binding</keyword>
<dbReference type="STRING" id="1121942.SAMN02745148_02079"/>
<feature type="domain" description="Putative zinc-finger" evidence="1">
    <location>
        <begin position="8"/>
        <end position="42"/>
    </location>
</feature>
<evidence type="ECO:0000313" key="2">
    <source>
        <dbReference type="EMBL" id="SHF22077.1"/>
    </source>
</evidence>
<organism evidence="2 3">
    <name type="scientific">Modicisalibacter ilicicola DSM 19980</name>
    <dbReference type="NCBI Taxonomy" id="1121942"/>
    <lineage>
        <taxon>Bacteria</taxon>
        <taxon>Pseudomonadati</taxon>
        <taxon>Pseudomonadota</taxon>
        <taxon>Gammaproteobacteria</taxon>
        <taxon>Oceanospirillales</taxon>
        <taxon>Halomonadaceae</taxon>
        <taxon>Modicisalibacter</taxon>
    </lineage>
</organism>
<dbReference type="Pfam" id="PF13490">
    <property type="entry name" value="zf-HC2"/>
    <property type="match status" value="1"/>
</dbReference>
<dbReference type="GO" id="GO:0008270">
    <property type="term" value="F:zinc ion binding"/>
    <property type="evidence" value="ECO:0007669"/>
    <property type="project" value="UniProtKB-KW"/>
</dbReference>
<reference evidence="2 3" key="1">
    <citation type="submission" date="2016-11" db="EMBL/GenBank/DDBJ databases">
        <authorList>
            <person name="Jaros S."/>
            <person name="Januszkiewicz K."/>
            <person name="Wedrychowicz H."/>
        </authorList>
    </citation>
    <scope>NUCLEOTIDE SEQUENCE [LARGE SCALE GENOMIC DNA]</scope>
    <source>
        <strain evidence="2 3">DSM 19980</strain>
    </source>
</reference>
<sequence>MMIRMMICKEITKLMSRRLDTSLTLQERLALHMHIAMCGACRECNKQFELLHLTGHEYQNLILDTDTASGSSDTPEA</sequence>
<dbReference type="EMBL" id="FQUJ01000008">
    <property type="protein sequence ID" value="SHF22077.1"/>
    <property type="molecule type" value="Genomic_DNA"/>
</dbReference>
<evidence type="ECO:0000259" key="1">
    <source>
        <dbReference type="Pfam" id="PF13490"/>
    </source>
</evidence>
<keyword evidence="2" id="KW-0862">Zinc</keyword>
<evidence type="ECO:0000313" key="3">
    <source>
        <dbReference type="Proteomes" id="UP000184346"/>
    </source>
</evidence>
<gene>
    <name evidence="2" type="ORF">SAMN02745148_02079</name>
</gene>
<dbReference type="AlphaFoldDB" id="A0A1M4ZW66"/>